<protein>
    <submittedName>
        <fullName evidence="1">Uncharacterized protein</fullName>
    </submittedName>
</protein>
<comment type="caution">
    <text evidence="1">The sequence shown here is derived from an EMBL/GenBank/DDBJ whole genome shotgun (WGS) entry which is preliminary data.</text>
</comment>
<dbReference type="EMBL" id="MU794949">
    <property type="protein sequence ID" value="KAJ3815496.1"/>
    <property type="molecule type" value="Genomic_DNA"/>
</dbReference>
<organism evidence="1 2">
    <name type="scientific">Lentinula aff. lateritia</name>
    <dbReference type="NCBI Taxonomy" id="2804960"/>
    <lineage>
        <taxon>Eukaryota</taxon>
        <taxon>Fungi</taxon>
        <taxon>Dikarya</taxon>
        <taxon>Basidiomycota</taxon>
        <taxon>Agaricomycotina</taxon>
        <taxon>Agaricomycetes</taxon>
        <taxon>Agaricomycetidae</taxon>
        <taxon>Agaricales</taxon>
        <taxon>Marasmiineae</taxon>
        <taxon>Omphalotaceae</taxon>
        <taxon>Lentinula</taxon>
    </lineage>
</organism>
<keyword evidence="2" id="KW-1185">Reference proteome</keyword>
<sequence length="735" mass="84153">MPPNPDVPWEPDILAGHCPHPTPLHFGSRVFNPNMAESTTWIVGFAQCHSATNTLKCPRKSDSAYPPYDTTVRQSEIRARIKRDNADNLIACSPRTFLKIYALNKQLHSKDLSNFVMNALKEGKILDDNGWIPLRNMGKVQNENETFALLGQVAETITRAATQHDETLKPQAVARPSRPSQHSNPGYHFFPDWTAVFSSSIHVDAKPSTVGTSKTPVKTSDITSIAEFKLEDTTEKIIDNEEKMVGAANQLLWNDPCRERVLGFTIEKRRTRFWDFSRCAITVSEPFDFNEKPELLVRYLLFVIFAKKHEIGFDPTVHNISVGGEACYCYEIGKSFFLTVGSPLSEGAAYRMVGRATRVWVVVALFPDSNGDIEVGGRRFRRGDARRVLKDVWLYDNALCEREIQSRILKKLNAKQKTILKEHFLTFIMEEVIIFEGEPRRTLRPQKGEFQSTAWQADPYFHQISNPSTSRGTREKPPRTEVKPIMMSRTYTLRKHVRSVVKEECLDLFRVAGFIHRDLSGGNTLFFEDRGIISDLEYSKSYNEVSSLDSKTGTPDFMAAEHQANFFFFLPSRSDATAELFKLQDEWFAPHFVHDVESVYWQYLWFLHNRIPKSPKPSQSALEKVKRQAGQYFGHGIDGNLNRIEVIRNETSDIKLQGVLELVHCRPILQPLDLSITLREEYRRVVKSLPIKNDDAWRLGDVFNRDIYKKFSRKFQAVLDAYPDGYAVITVDAAR</sequence>
<dbReference type="Proteomes" id="UP001163835">
    <property type="component" value="Unassembled WGS sequence"/>
</dbReference>
<proteinExistence type="predicted"/>
<gene>
    <name evidence="1" type="ORF">F5876DRAFT_72000</name>
</gene>
<reference evidence="1" key="1">
    <citation type="submission" date="2022-09" db="EMBL/GenBank/DDBJ databases">
        <title>A Global Phylogenomic Analysis of the Shiitake Genus Lentinula.</title>
        <authorList>
            <consortium name="DOE Joint Genome Institute"/>
            <person name="Sierra-Patev S."/>
            <person name="Min B."/>
            <person name="Naranjo-Ortiz M."/>
            <person name="Looney B."/>
            <person name="Konkel Z."/>
            <person name="Slot J.C."/>
            <person name="Sakamoto Y."/>
            <person name="Steenwyk J.L."/>
            <person name="Rokas A."/>
            <person name="Carro J."/>
            <person name="Camarero S."/>
            <person name="Ferreira P."/>
            <person name="Molpeceres G."/>
            <person name="Ruiz-Duenas F.J."/>
            <person name="Serrano A."/>
            <person name="Henrissat B."/>
            <person name="Drula E."/>
            <person name="Hughes K.W."/>
            <person name="Mata J.L."/>
            <person name="Ishikawa N.K."/>
            <person name="Vargas-Isla R."/>
            <person name="Ushijima S."/>
            <person name="Smith C.A."/>
            <person name="Ahrendt S."/>
            <person name="Andreopoulos W."/>
            <person name="He G."/>
            <person name="Labutti K."/>
            <person name="Lipzen A."/>
            <person name="Ng V."/>
            <person name="Riley R."/>
            <person name="Sandor L."/>
            <person name="Barry K."/>
            <person name="Martinez A.T."/>
            <person name="Xiao Y."/>
            <person name="Gibbons J.G."/>
            <person name="Terashima K."/>
            <person name="Grigoriev I.V."/>
            <person name="Hibbett D.S."/>
        </authorList>
    </citation>
    <scope>NUCLEOTIDE SEQUENCE</scope>
    <source>
        <strain evidence="1">TMI1499</strain>
    </source>
</reference>
<accession>A0ACC1UG00</accession>
<evidence type="ECO:0000313" key="1">
    <source>
        <dbReference type="EMBL" id="KAJ3815496.1"/>
    </source>
</evidence>
<evidence type="ECO:0000313" key="2">
    <source>
        <dbReference type="Proteomes" id="UP001163835"/>
    </source>
</evidence>
<name>A0ACC1UG00_9AGAR</name>